<feature type="compositionally biased region" description="Polar residues" evidence="1">
    <location>
        <begin position="48"/>
        <end position="64"/>
    </location>
</feature>
<gene>
    <name evidence="2" type="ORF">DM02DRAFT_148860</name>
</gene>
<sequence>MWLSPYKLLQLPQLLERSRRIHRPPHAPYSLALPAPRNLSRNPLKLTRPNTVSSVRQPTITSPPQEIRQRSHLALKHYACSTGHITTAFPPRHPFLPACAPTTLHVASHWRQCAC</sequence>
<evidence type="ECO:0000313" key="3">
    <source>
        <dbReference type="Proteomes" id="UP000244855"/>
    </source>
</evidence>
<proteinExistence type="predicted"/>
<dbReference type="EMBL" id="KZ805495">
    <property type="protein sequence ID" value="PVH95493.1"/>
    <property type="molecule type" value="Genomic_DNA"/>
</dbReference>
<keyword evidence="3" id="KW-1185">Reference proteome</keyword>
<name>A0A2V1DD23_9PLEO</name>
<organism evidence="2 3">
    <name type="scientific">Periconia macrospinosa</name>
    <dbReference type="NCBI Taxonomy" id="97972"/>
    <lineage>
        <taxon>Eukaryota</taxon>
        <taxon>Fungi</taxon>
        <taxon>Dikarya</taxon>
        <taxon>Ascomycota</taxon>
        <taxon>Pezizomycotina</taxon>
        <taxon>Dothideomycetes</taxon>
        <taxon>Pleosporomycetidae</taxon>
        <taxon>Pleosporales</taxon>
        <taxon>Massarineae</taxon>
        <taxon>Periconiaceae</taxon>
        <taxon>Periconia</taxon>
    </lineage>
</organism>
<evidence type="ECO:0000313" key="2">
    <source>
        <dbReference type="EMBL" id="PVH95493.1"/>
    </source>
</evidence>
<dbReference type="AlphaFoldDB" id="A0A2V1DD23"/>
<accession>A0A2V1DD23</accession>
<protein>
    <submittedName>
        <fullName evidence="2">Uncharacterized protein</fullName>
    </submittedName>
</protein>
<dbReference type="Proteomes" id="UP000244855">
    <property type="component" value="Unassembled WGS sequence"/>
</dbReference>
<reference evidence="2 3" key="1">
    <citation type="journal article" date="2018" name="Sci. Rep.">
        <title>Comparative genomics provides insights into the lifestyle and reveals functional heterogeneity of dark septate endophytic fungi.</title>
        <authorList>
            <person name="Knapp D.G."/>
            <person name="Nemeth J.B."/>
            <person name="Barry K."/>
            <person name="Hainaut M."/>
            <person name="Henrissat B."/>
            <person name="Johnson J."/>
            <person name="Kuo A."/>
            <person name="Lim J.H.P."/>
            <person name="Lipzen A."/>
            <person name="Nolan M."/>
            <person name="Ohm R.A."/>
            <person name="Tamas L."/>
            <person name="Grigoriev I.V."/>
            <person name="Spatafora J.W."/>
            <person name="Nagy L.G."/>
            <person name="Kovacs G.M."/>
        </authorList>
    </citation>
    <scope>NUCLEOTIDE SEQUENCE [LARGE SCALE GENOMIC DNA]</scope>
    <source>
        <strain evidence="2 3">DSE2036</strain>
    </source>
</reference>
<evidence type="ECO:0000256" key="1">
    <source>
        <dbReference type="SAM" id="MobiDB-lite"/>
    </source>
</evidence>
<feature type="region of interest" description="Disordered" evidence="1">
    <location>
        <begin position="25"/>
        <end position="64"/>
    </location>
</feature>